<keyword evidence="5" id="KW-1185">Reference proteome</keyword>
<gene>
    <name evidence="4" type="ORF">Pcinc_039592</name>
</gene>
<evidence type="ECO:0000256" key="2">
    <source>
        <dbReference type="ARBA" id="ARBA00023043"/>
    </source>
</evidence>
<feature type="compositionally biased region" description="Low complexity" evidence="3">
    <location>
        <begin position="7"/>
        <end position="41"/>
    </location>
</feature>
<keyword evidence="1" id="KW-0677">Repeat</keyword>
<name>A0AAE1ELR1_PETCI</name>
<proteinExistence type="predicted"/>
<dbReference type="Gene3D" id="1.25.40.20">
    <property type="entry name" value="Ankyrin repeat-containing domain"/>
    <property type="match status" value="2"/>
</dbReference>
<evidence type="ECO:0000313" key="4">
    <source>
        <dbReference type="EMBL" id="KAK3853886.1"/>
    </source>
</evidence>
<accession>A0AAE1ELR1</accession>
<organism evidence="4 5">
    <name type="scientific">Petrolisthes cinctipes</name>
    <name type="common">Flat porcelain crab</name>
    <dbReference type="NCBI Taxonomy" id="88211"/>
    <lineage>
        <taxon>Eukaryota</taxon>
        <taxon>Metazoa</taxon>
        <taxon>Ecdysozoa</taxon>
        <taxon>Arthropoda</taxon>
        <taxon>Crustacea</taxon>
        <taxon>Multicrustacea</taxon>
        <taxon>Malacostraca</taxon>
        <taxon>Eumalacostraca</taxon>
        <taxon>Eucarida</taxon>
        <taxon>Decapoda</taxon>
        <taxon>Pleocyemata</taxon>
        <taxon>Anomura</taxon>
        <taxon>Galatheoidea</taxon>
        <taxon>Porcellanidae</taxon>
        <taxon>Petrolisthes</taxon>
    </lineage>
</organism>
<dbReference type="InterPro" id="IPR050889">
    <property type="entry name" value="Dendritic_Spine_Reg/Scaffold"/>
</dbReference>
<dbReference type="AlphaFoldDB" id="A0AAE1ELR1"/>
<dbReference type="PANTHER" id="PTHR24166:SF48">
    <property type="entry name" value="PROTEIN VAPYRIN"/>
    <property type="match status" value="1"/>
</dbReference>
<reference evidence="4" key="1">
    <citation type="submission" date="2023-10" db="EMBL/GenBank/DDBJ databases">
        <title>Genome assemblies of two species of porcelain crab, Petrolisthes cinctipes and Petrolisthes manimaculis (Anomura: Porcellanidae).</title>
        <authorList>
            <person name="Angst P."/>
        </authorList>
    </citation>
    <scope>NUCLEOTIDE SEQUENCE</scope>
    <source>
        <strain evidence="4">PB745_01</strain>
        <tissue evidence="4">Gill</tissue>
    </source>
</reference>
<evidence type="ECO:0008006" key="6">
    <source>
        <dbReference type="Google" id="ProtNLM"/>
    </source>
</evidence>
<dbReference type="PANTHER" id="PTHR24166">
    <property type="entry name" value="ROLLING PEBBLES, ISOFORM B"/>
    <property type="match status" value="1"/>
</dbReference>
<dbReference type="SUPFAM" id="SSF48403">
    <property type="entry name" value="Ankyrin repeat"/>
    <property type="match status" value="1"/>
</dbReference>
<keyword evidence="2" id="KW-0040">ANK repeat</keyword>
<sequence length="501" mass="55894">LTPSPSPLTHHTPFHFPLTTHHTPLVTTHTPPLPLTTHHTPSPSPRHHTHPSTSPHHPPHTPIPESPARKKINIDIRKLSERGAPLLFFPIRAGHVQVVRELRRHGASLYTQMLDDDMVDVPVIFSALEPWMEADVVKSLLPASNSREARLLERVWHRGKNILRQAVERGVHIEAIEAILEVGGAALLSERDPVGQTTLDYCLTHDLSSLVALFDLHVAAWLTRPDLYPARRDLLALRGYGRLAEVGSRQVKLGQDVSLFLQEYRRCQGVLGEMFAAVREGEGSRLHNLLQYHSHLFHLVDLLWHGRLEGDGMTLLHWAVLHGREGTVGLILRAPHTQTTTTTPTTNHTTPPPPTLTTRFSVDDIRDGWGRTPLHYAAGLVEGRGIEVALLHHGCSEHTLDMNGREPLDFKDARGSPALAMLLHNLRNKVGEGWVHRVEMVKRTIPALNPTHGTRTHYEHTWNNSDVNASLPITTTTTTTITTNVTTVKAPPPPHPTFDML</sequence>
<feature type="non-terminal residue" evidence="4">
    <location>
        <position position="1"/>
    </location>
</feature>
<evidence type="ECO:0000313" key="5">
    <source>
        <dbReference type="Proteomes" id="UP001286313"/>
    </source>
</evidence>
<evidence type="ECO:0000256" key="1">
    <source>
        <dbReference type="ARBA" id="ARBA00022737"/>
    </source>
</evidence>
<dbReference type="EMBL" id="JAWQEG010006785">
    <property type="protein sequence ID" value="KAK3853886.1"/>
    <property type="molecule type" value="Genomic_DNA"/>
</dbReference>
<evidence type="ECO:0000256" key="3">
    <source>
        <dbReference type="SAM" id="MobiDB-lite"/>
    </source>
</evidence>
<dbReference type="Proteomes" id="UP001286313">
    <property type="component" value="Unassembled WGS sequence"/>
</dbReference>
<protein>
    <recommendedName>
        <fullName evidence="6">Ankyrin</fullName>
    </recommendedName>
</protein>
<feature type="region of interest" description="Disordered" evidence="3">
    <location>
        <begin position="1"/>
        <end position="69"/>
    </location>
</feature>
<comment type="caution">
    <text evidence="4">The sequence shown here is derived from an EMBL/GenBank/DDBJ whole genome shotgun (WGS) entry which is preliminary data.</text>
</comment>
<dbReference type="InterPro" id="IPR036770">
    <property type="entry name" value="Ankyrin_rpt-contain_sf"/>
</dbReference>